<feature type="chain" id="PRO_5044190644" description="Sushi domain-containing protein" evidence="6">
    <location>
        <begin position="23"/>
        <end position="940"/>
    </location>
</feature>
<feature type="disulfide bond" evidence="5">
    <location>
        <begin position="821"/>
        <end position="864"/>
    </location>
</feature>
<evidence type="ECO:0000259" key="7">
    <source>
        <dbReference type="PROSITE" id="PS50923"/>
    </source>
</evidence>
<keyword evidence="9" id="KW-1185">Reference proteome</keyword>
<dbReference type="PANTHER" id="PTHR45785">
    <property type="entry name" value="COMPLEMENT FACTOR H-RELATED"/>
    <property type="match status" value="1"/>
</dbReference>
<feature type="domain" description="Sushi" evidence="7">
    <location>
        <begin position="215"/>
        <end position="275"/>
    </location>
</feature>
<dbReference type="PROSITE" id="PS50923">
    <property type="entry name" value="SUSHI"/>
    <property type="match status" value="11"/>
</dbReference>
<organism evidence="8 9">
    <name type="scientific">Oreochromis aureus</name>
    <name type="common">Israeli tilapia</name>
    <name type="synonym">Chromis aureus</name>
    <dbReference type="NCBI Taxonomy" id="47969"/>
    <lineage>
        <taxon>Eukaryota</taxon>
        <taxon>Metazoa</taxon>
        <taxon>Chordata</taxon>
        <taxon>Craniata</taxon>
        <taxon>Vertebrata</taxon>
        <taxon>Euteleostomi</taxon>
        <taxon>Actinopterygii</taxon>
        <taxon>Neopterygii</taxon>
        <taxon>Teleostei</taxon>
        <taxon>Neoteleostei</taxon>
        <taxon>Acanthomorphata</taxon>
        <taxon>Ovalentaria</taxon>
        <taxon>Cichlomorphae</taxon>
        <taxon>Cichliformes</taxon>
        <taxon>Cichlidae</taxon>
        <taxon>African cichlids</taxon>
        <taxon>Pseudocrenilabrinae</taxon>
        <taxon>Oreochromini</taxon>
        <taxon>Oreochromis</taxon>
    </lineage>
</organism>
<reference evidence="8" key="2">
    <citation type="submission" date="2025-09" db="UniProtKB">
        <authorList>
            <consortium name="Ensembl"/>
        </authorList>
    </citation>
    <scope>IDENTIFICATION</scope>
</reference>
<comment type="caution">
    <text evidence="5">Lacks conserved residue(s) required for the propagation of feature annotation.</text>
</comment>
<feature type="disulfide bond" evidence="5">
    <location>
        <begin position="153"/>
        <end position="196"/>
    </location>
</feature>
<evidence type="ECO:0000313" key="8">
    <source>
        <dbReference type="Ensembl" id="ENSOABP00000050168.2"/>
    </source>
</evidence>
<evidence type="ECO:0000256" key="3">
    <source>
        <dbReference type="ARBA" id="ARBA00022729"/>
    </source>
</evidence>
<dbReference type="SMART" id="SM00032">
    <property type="entry name" value="CCP"/>
    <property type="match status" value="14"/>
</dbReference>
<feature type="domain" description="Sushi" evidence="7">
    <location>
        <begin position="694"/>
        <end position="756"/>
    </location>
</feature>
<protein>
    <recommendedName>
        <fullName evidence="7">Sushi domain-containing protein</fullName>
    </recommendedName>
</protein>
<dbReference type="AlphaFoldDB" id="A0A668VIE4"/>
<keyword evidence="2 5" id="KW-0768">Sushi</keyword>
<feature type="domain" description="Sushi" evidence="7">
    <location>
        <begin position="401"/>
        <end position="456"/>
    </location>
</feature>
<keyword evidence="3 6" id="KW-0732">Signal</keyword>
<sequence length="940" mass="106308">MHVLTKSCILLLWMHTLTFVKSQDNPGACTLEDFKKYHLYDGNFDISGMQASYPGGRQVRVGCNVGYSGFFKLICVEGKWQHRGTNCQPRSCGHPGDAQFADFQLRKGDDFVFGSEVVYTCHKGFQMVSRTNFRRCMAEGWDGVIPVCEAQQCPSINVPDTVNVMGDAEEATYGNVVQFSCKSSNYILKGAREIYCDENGDWKGLEAGNPKCEVVKCEPPRIENGFVLGDIKEYNEREILNYECNPQYKRVQELPSRCTKNGDRAEWTPTPECEEVKCELTLPPLRGTTYEPAYRNRFSPGETIRVTCGERYWIVGTRTLSVETTCKKDGEWTVRPVCQEVACSRPHDGLLSPRESWRWDSKKLGDTVRYTCRSGYKRKDGVTQATCTRDGWEPNPLCQEIKCRRQHFNNADITGKIQAEYRYNDRVQYNCRRGYKGSFTLTCREDGWHGSNVCTAITGCPTTSFDRRLKVLPHGDKLYFTCEDGYKLLTKGWWGEATCVDGVWSGVESCIEEQKCGEVPVIPNGEGILGSTEGQGQGQSQEIISIVCNEGYSAKIDEIPCLDGQWNLNGSLDAICEPNQGNCSPPPKVENAVIATLYQKQYPSGSEVTYQCRDKYTREGEAMIKCTAGEWEELNIQCILYCDQLMDETLDFTAEKEKYMTGETIEYQCKNRAGITGTATCQHGNWAKTTECEEKCRVPETPAGLTITTDVTDNQIRKGQYLTFACEDSNHIIKGNATLECLENGRWSNPLPTCEAAKDCRRPPPPLSNGRAKPGTRYPYRHNDKVEYVCDTDYGMEGGPFITCVDGDWVGEMRCRPAQGCGKPPPLSDGDTKSSTKYQYQHNERVEYKCQEYYVMEGGPFKTCKDGNWTGEIRCLRPCTVNRDDMNRHNIQFKHVRDDKLYSEHNDVIGFECKRGYRHDGAVGMRQKCEHGVIHLPTCQ</sequence>
<dbReference type="InterPro" id="IPR000436">
    <property type="entry name" value="Sushi_SCR_CCP_dom"/>
</dbReference>
<evidence type="ECO:0000256" key="5">
    <source>
        <dbReference type="PROSITE-ProRule" id="PRU00302"/>
    </source>
</evidence>
<feature type="domain" description="Sushi" evidence="7">
    <location>
        <begin position="581"/>
        <end position="640"/>
    </location>
</feature>
<evidence type="ECO:0000256" key="6">
    <source>
        <dbReference type="SAM" id="SignalP"/>
    </source>
</evidence>
<dbReference type="OMA" id="CIKICEI"/>
<evidence type="ECO:0000313" key="9">
    <source>
        <dbReference type="Proteomes" id="UP000472276"/>
    </source>
</evidence>
<proteinExistence type="predicted"/>
<feature type="domain" description="Sushi" evidence="7">
    <location>
        <begin position="758"/>
        <end position="817"/>
    </location>
</feature>
<feature type="domain" description="Sushi" evidence="7">
    <location>
        <begin position="341"/>
        <end position="400"/>
    </location>
</feature>
<dbReference type="PANTHER" id="PTHR45785:SF2">
    <property type="entry name" value="COMPLEMENT FACTOR H-RELATED"/>
    <property type="match status" value="1"/>
</dbReference>
<dbReference type="Gene3D" id="2.10.70.10">
    <property type="entry name" value="Complement Module, domain 1"/>
    <property type="match status" value="13"/>
</dbReference>
<dbReference type="InterPro" id="IPR051503">
    <property type="entry name" value="ComplSys_Reg/VirEntry_Med"/>
</dbReference>
<reference evidence="8" key="1">
    <citation type="submission" date="2025-08" db="UniProtKB">
        <authorList>
            <consortium name="Ensembl"/>
        </authorList>
    </citation>
    <scope>IDENTIFICATION</scope>
</reference>
<dbReference type="InterPro" id="IPR035976">
    <property type="entry name" value="Sushi/SCR/CCP_sf"/>
</dbReference>
<feature type="domain" description="Sushi" evidence="7">
    <location>
        <begin position="90"/>
        <end position="150"/>
    </location>
</feature>
<feature type="disulfide bond" evidence="5">
    <location>
        <begin position="583"/>
        <end position="626"/>
    </location>
</feature>
<dbReference type="Ensembl" id="ENSOABT00000051445.2">
    <property type="protein sequence ID" value="ENSOABP00000050168.2"/>
    <property type="gene ID" value="ENSOABG00000022322.2"/>
</dbReference>
<feature type="signal peptide" evidence="6">
    <location>
        <begin position="1"/>
        <end position="22"/>
    </location>
</feature>
<feature type="domain" description="Sushi" evidence="7">
    <location>
        <begin position="458"/>
        <end position="512"/>
    </location>
</feature>
<name>A0A668VIE4_OREAU</name>
<evidence type="ECO:0000256" key="1">
    <source>
        <dbReference type="ARBA" id="ARBA00004328"/>
    </source>
</evidence>
<feature type="domain" description="Sushi" evidence="7">
    <location>
        <begin position="276"/>
        <end position="340"/>
    </location>
</feature>
<evidence type="ECO:0000256" key="2">
    <source>
        <dbReference type="ARBA" id="ARBA00022659"/>
    </source>
</evidence>
<keyword evidence="4 5" id="KW-1015">Disulfide bond</keyword>
<gene>
    <name evidence="8" type="primary">CFH</name>
</gene>
<accession>A0A668VIE4</accession>
<feature type="domain" description="Sushi" evidence="7">
    <location>
        <begin position="819"/>
        <end position="877"/>
    </location>
</feature>
<dbReference type="Pfam" id="PF00084">
    <property type="entry name" value="Sushi"/>
    <property type="match status" value="10"/>
</dbReference>
<feature type="disulfide bond" evidence="5">
    <location>
        <begin position="121"/>
        <end position="148"/>
    </location>
</feature>
<evidence type="ECO:0000256" key="4">
    <source>
        <dbReference type="ARBA" id="ARBA00023157"/>
    </source>
</evidence>
<dbReference type="SUPFAM" id="SSF57535">
    <property type="entry name" value="Complement control module/SCR domain"/>
    <property type="match status" value="12"/>
</dbReference>
<dbReference type="Proteomes" id="UP000472276">
    <property type="component" value="Unassembled WGS sequence"/>
</dbReference>
<dbReference type="CDD" id="cd00033">
    <property type="entry name" value="CCP"/>
    <property type="match status" value="9"/>
</dbReference>
<feature type="domain" description="Sushi" evidence="7">
    <location>
        <begin position="151"/>
        <end position="214"/>
    </location>
</feature>
<comment type="subcellular location">
    <subcellularLocation>
        <location evidence="1">Virion</location>
    </subcellularLocation>
</comment>